<feature type="domain" description="Reverse transcriptase zinc-binding" evidence="2">
    <location>
        <begin position="291"/>
        <end position="354"/>
    </location>
</feature>
<dbReference type="GO" id="GO:0003964">
    <property type="term" value="F:RNA-directed DNA polymerase activity"/>
    <property type="evidence" value="ECO:0007669"/>
    <property type="project" value="UniProtKB-KW"/>
</dbReference>
<dbReference type="Proteomes" id="UP001151760">
    <property type="component" value="Unassembled WGS sequence"/>
</dbReference>
<sequence length="383" mass="43463">MINIIHVLHVFYLASGLKINVSKSNIYGLGMNPQDIEDMARVTRCGSVTVPFSYLGLPLGANMNLISNWQPLVDRFRATLSSWKANTLSIEGRLTLIKSVLGSLGIYYLSIFKCPELVLNSLEAMHASFFWGAIHGAEAGADLKGCYCNGVWASIISTYSMLHNRNLIPMNTLCRKVGNGLSIRFWKDAWNGGGTLMSRFNRLFHLDTNEDCLLSDRRVNDSWIWNWKRQIEGSRNEAALGSLVSDLGQVQLLDGPDSWRWSLDDDGIFSVHVTRLHIDSCMLPSCSPCTRWSKILPRKVNIFAWRLSLDRLPTRLNLSLRGLDIPSIIFPMCNDVVEAVDHVFFGCNLACDVWRLVRRWTNLDMPSFSSWFDCFVVRRLESF</sequence>
<evidence type="ECO:0000259" key="2">
    <source>
        <dbReference type="Pfam" id="PF13966"/>
    </source>
</evidence>
<organism evidence="3 4">
    <name type="scientific">Tanacetum coccineum</name>
    <dbReference type="NCBI Taxonomy" id="301880"/>
    <lineage>
        <taxon>Eukaryota</taxon>
        <taxon>Viridiplantae</taxon>
        <taxon>Streptophyta</taxon>
        <taxon>Embryophyta</taxon>
        <taxon>Tracheophyta</taxon>
        <taxon>Spermatophyta</taxon>
        <taxon>Magnoliopsida</taxon>
        <taxon>eudicotyledons</taxon>
        <taxon>Gunneridae</taxon>
        <taxon>Pentapetalae</taxon>
        <taxon>asterids</taxon>
        <taxon>campanulids</taxon>
        <taxon>Asterales</taxon>
        <taxon>Asteraceae</taxon>
        <taxon>Asteroideae</taxon>
        <taxon>Anthemideae</taxon>
        <taxon>Anthemidinae</taxon>
        <taxon>Tanacetum</taxon>
    </lineage>
</organism>
<gene>
    <name evidence="3" type="ORF">Tco_0954558</name>
</gene>
<dbReference type="EMBL" id="BQNB010015934">
    <property type="protein sequence ID" value="GJT45843.1"/>
    <property type="molecule type" value="Genomic_DNA"/>
</dbReference>
<dbReference type="Pfam" id="PF13966">
    <property type="entry name" value="zf-RVT"/>
    <property type="match status" value="1"/>
</dbReference>
<comment type="caution">
    <text evidence="3">The sequence shown here is derived from an EMBL/GenBank/DDBJ whole genome shotgun (WGS) entry which is preliminary data.</text>
</comment>
<accession>A0ABQ5E4Q9</accession>
<keyword evidence="4" id="KW-1185">Reference proteome</keyword>
<evidence type="ECO:0000256" key="1">
    <source>
        <dbReference type="SAM" id="SignalP"/>
    </source>
</evidence>
<keyword evidence="3" id="KW-0695">RNA-directed DNA polymerase</keyword>
<name>A0ABQ5E4Q9_9ASTR</name>
<evidence type="ECO:0000313" key="3">
    <source>
        <dbReference type="EMBL" id="GJT45843.1"/>
    </source>
</evidence>
<keyword evidence="3" id="KW-0808">Transferase</keyword>
<proteinExistence type="predicted"/>
<dbReference type="PANTHER" id="PTHR33116:SF79">
    <property type="entry name" value="REVERSE TRANSCRIPTASE DOMAIN, ZINC FINGER, CCHC-TYPE-RELATED"/>
    <property type="match status" value="1"/>
</dbReference>
<reference evidence="3" key="1">
    <citation type="journal article" date="2022" name="Int. J. Mol. Sci.">
        <title>Draft Genome of Tanacetum Coccineum: Genomic Comparison of Closely Related Tanacetum-Family Plants.</title>
        <authorList>
            <person name="Yamashiro T."/>
            <person name="Shiraishi A."/>
            <person name="Nakayama K."/>
            <person name="Satake H."/>
        </authorList>
    </citation>
    <scope>NUCLEOTIDE SEQUENCE</scope>
</reference>
<dbReference type="InterPro" id="IPR026960">
    <property type="entry name" value="RVT-Znf"/>
</dbReference>
<keyword evidence="3" id="KW-0548">Nucleotidyltransferase</keyword>
<keyword evidence="1" id="KW-0732">Signal</keyword>
<feature type="chain" id="PRO_5047362725" evidence="1">
    <location>
        <begin position="17"/>
        <end position="383"/>
    </location>
</feature>
<reference evidence="3" key="2">
    <citation type="submission" date="2022-01" db="EMBL/GenBank/DDBJ databases">
        <authorList>
            <person name="Yamashiro T."/>
            <person name="Shiraishi A."/>
            <person name="Satake H."/>
            <person name="Nakayama K."/>
        </authorList>
    </citation>
    <scope>NUCLEOTIDE SEQUENCE</scope>
</reference>
<evidence type="ECO:0000313" key="4">
    <source>
        <dbReference type="Proteomes" id="UP001151760"/>
    </source>
</evidence>
<dbReference type="PANTHER" id="PTHR33116">
    <property type="entry name" value="REVERSE TRANSCRIPTASE ZINC-BINDING DOMAIN-CONTAINING PROTEIN-RELATED-RELATED"/>
    <property type="match status" value="1"/>
</dbReference>
<protein>
    <submittedName>
        <fullName evidence="3">RNA-directed DNA polymerase, eukaryota, reverse transcriptase zinc-binding domain protein</fullName>
    </submittedName>
</protein>
<feature type="signal peptide" evidence="1">
    <location>
        <begin position="1"/>
        <end position="16"/>
    </location>
</feature>